<protein>
    <recommendedName>
        <fullName evidence="1">Rhodanese domain-containing protein</fullName>
    </recommendedName>
</protein>
<keyword evidence="3" id="KW-1185">Reference proteome</keyword>
<evidence type="ECO:0000259" key="1">
    <source>
        <dbReference type="PROSITE" id="PS50206"/>
    </source>
</evidence>
<gene>
    <name evidence="2" type="ORF">JHT90_10405</name>
</gene>
<dbReference type="PROSITE" id="PS50206">
    <property type="entry name" value="RHODANESE_3"/>
    <property type="match status" value="1"/>
</dbReference>
<dbReference type="EMBL" id="CP067393">
    <property type="protein sequence ID" value="QQP84811.1"/>
    <property type="molecule type" value="Genomic_DNA"/>
</dbReference>
<proteinExistence type="predicted"/>
<dbReference type="AlphaFoldDB" id="A0A974NDR5"/>
<name>A0A974NDR5_9GAMM</name>
<dbReference type="Proteomes" id="UP000595278">
    <property type="component" value="Chromosome"/>
</dbReference>
<accession>A0A974NDR5</accession>
<organism evidence="2 3">
    <name type="scientific">Entomomonas asaccharolytica</name>
    <dbReference type="NCBI Taxonomy" id="2785331"/>
    <lineage>
        <taxon>Bacteria</taxon>
        <taxon>Pseudomonadati</taxon>
        <taxon>Pseudomonadota</taxon>
        <taxon>Gammaproteobacteria</taxon>
        <taxon>Pseudomonadales</taxon>
        <taxon>Pseudomonadaceae</taxon>
        <taxon>Entomomonas</taxon>
    </lineage>
</organism>
<evidence type="ECO:0000313" key="3">
    <source>
        <dbReference type="Proteomes" id="UP000595278"/>
    </source>
</evidence>
<evidence type="ECO:0000313" key="2">
    <source>
        <dbReference type="EMBL" id="QQP84811.1"/>
    </source>
</evidence>
<feature type="domain" description="Rhodanese" evidence="1">
    <location>
        <begin position="65"/>
        <end position="153"/>
    </location>
</feature>
<dbReference type="RefSeq" id="WP_201090708.1">
    <property type="nucleotide sequence ID" value="NZ_CP067393.1"/>
</dbReference>
<sequence length="284" mass="32274">MGYINYFLVASLLYLFMGVSYGQDVGGCYLTNHKQSAINHWSANYKKELLISDNWLTVEQILEGDVKNIVWVDVRSKPKQIDVPLERVVSLSLIKLGDSQFLFDHFVVLIGTGFDQLQLDHAISHLRQIGFKHVFALYGGVRVWNSLKQQKISLNNEISPEEFFLGGKTIPWKVITVGLSDQDIESLPEKPTKQFDVSAASIKELIGLINEEQLVSSSFINWVLVTDDKKTLHYLKQQLHNSSLSEQLVWLQGGFRNYQNYIKQQHEIIANAGLSLSRSCGLVF</sequence>
<reference evidence="2 3" key="1">
    <citation type="submission" date="2021-01" db="EMBL/GenBank/DDBJ databases">
        <title>Entomomonas sp. F2A isolated from a house cricket (Acheta domesticus).</title>
        <authorList>
            <person name="Spergser J."/>
            <person name="Busse H.-J."/>
        </authorList>
    </citation>
    <scope>NUCLEOTIDE SEQUENCE [LARGE SCALE GENOMIC DNA]</scope>
    <source>
        <strain evidence="2 3">F2A</strain>
    </source>
</reference>
<dbReference type="InterPro" id="IPR001763">
    <property type="entry name" value="Rhodanese-like_dom"/>
</dbReference>
<dbReference type="KEGG" id="eaz:JHT90_10405"/>